<evidence type="ECO:0000313" key="2">
    <source>
        <dbReference type="EMBL" id="MRH02616.1"/>
    </source>
</evidence>
<protein>
    <submittedName>
        <fullName evidence="2">Uncharacterized protein</fullName>
    </submittedName>
</protein>
<sequence length="103" mass="12332">MSVPHQIPGRAPNDEDRNSVSQYWRDRFADEPYYSEGERFEDYEPAYHAGHEARIRDFNRAYEQVEAELHRDWDNNKGSQTLSWSKARHAVRRAWERAGNHQE</sequence>
<gene>
    <name evidence="2" type="ORF">GIY21_20145</name>
    <name evidence="3" type="ORF">GIY22_19995</name>
</gene>
<dbReference type="AlphaFoldDB" id="A0A6N7QID4"/>
<dbReference type="EMBL" id="WJPM01000025">
    <property type="protein sequence ID" value="MRH76915.1"/>
    <property type="molecule type" value="Genomic_DNA"/>
</dbReference>
<feature type="region of interest" description="Disordered" evidence="1">
    <location>
        <begin position="1"/>
        <end position="21"/>
    </location>
</feature>
<reference evidence="4 5" key="1">
    <citation type="submission" date="2019-11" db="EMBL/GenBank/DDBJ databases">
        <title>First report of rice panicle blight caused by Xanthomonas sp. in Iran.</title>
        <authorList>
            <person name="Mirghasempour S.A."/>
            <person name="Huang S."/>
            <person name="Brady C.L."/>
            <person name="Studholme D.J."/>
        </authorList>
    </citation>
    <scope>NUCLEOTIDE SEQUENCE [LARGE SCALE GENOMIC DNA]</scope>
    <source>
        <strain evidence="2 5">ASD011</strain>
        <strain evidence="4">SAM114</strain>
    </source>
</reference>
<dbReference type="Proteomes" id="UP000437931">
    <property type="component" value="Unassembled WGS sequence"/>
</dbReference>
<proteinExistence type="predicted"/>
<keyword evidence="4" id="KW-1185">Reference proteome</keyword>
<dbReference type="EMBL" id="WJPN01000025">
    <property type="protein sequence ID" value="MRH02616.1"/>
    <property type="molecule type" value="Genomic_DNA"/>
</dbReference>
<reference evidence="3" key="2">
    <citation type="journal article" date="2020" name="Plant Dis.">
        <title>A Grain Rot of Rice in Iran Caused by a Xanthomonas Strain Closely Related to X. sacchari.</title>
        <authorList>
            <person name="Mirghasempour S.A."/>
            <person name="Huang S."/>
            <person name="Studholme D.J."/>
            <person name="Brady C.L."/>
        </authorList>
    </citation>
    <scope>NUCLEOTIDE SEQUENCE</scope>
    <source>
        <strain evidence="3">SAM114</strain>
    </source>
</reference>
<evidence type="ECO:0000313" key="3">
    <source>
        <dbReference type="EMBL" id="MRH76915.1"/>
    </source>
</evidence>
<evidence type="ECO:0000313" key="5">
    <source>
        <dbReference type="Proteomes" id="UP000439314"/>
    </source>
</evidence>
<feature type="compositionally biased region" description="Basic and acidic residues" evidence="1">
    <location>
        <begin position="12"/>
        <end position="21"/>
    </location>
</feature>
<comment type="caution">
    <text evidence="2">The sequence shown here is derived from an EMBL/GenBank/DDBJ whole genome shotgun (WGS) entry which is preliminary data.</text>
</comment>
<organism evidence="2 5">
    <name type="scientific">Xanthomonas sontii</name>
    <dbReference type="NCBI Taxonomy" id="2650745"/>
    <lineage>
        <taxon>Bacteria</taxon>
        <taxon>Pseudomonadati</taxon>
        <taxon>Pseudomonadota</taxon>
        <taxon>Gammaproteobacteria</taxon>
        <taxon>Lysobacterales</taxon>
        <taxon>Lysobacteraceae</taxon>
        <taxon>Xanthomonas</taxon>
    </lineage>
</organism>
<evidence type="ECO:0000313" key="4">
    <source>
        <dbReference type="Proteomes" id="UP000437931"/>
    </source>
</evidence>
<accession>A0A6N7QID4</accession>
<evidence type="ECO:0000256" key="1">
    <source>
        <dbReference type="SAM" id="MobiDB-lite"/>
    </source>
</evidence>
<name>A0A6N7QID4_9XANT</name>
<dbReference type="RefSeq" id="WP_153753428.1">
    <property type="nucleotide sequence ID" value="NZ_WJPM01000025.1"/>
</dbReference>
<dbReference type="Proteomes" id="UP000439314">
    <property type="component" value="Unassembled WGS sequence"/>
</dbReference>